<dbReference type="Proteomes" id="UP000286100">
    <property type="component" value="Unassembled WGS sequence"/>
</dbReference>
<keyword evidence="2" id="KW-1185">Reference proteome</keyword>
<evidence type="ECO:0000313" key="2">
    <source>
        <dbReference type="Proteomes" id="UP000286100"/>
    </source>
</evidence>
<reference evidence="1 2" key="1">
    <citation type="submission" date="2018-09" db="EMBL/GenBank/DDBJ databases">
        <authorList>
            <person name="Zhu H."/>
        </authorList>
    </citation>
    <scope>NUCLEOTIDE SEQUENCE [LARGE SCALE GENOMIC DNA]</scope>
    <source>
        <strain evidence="1 2">K2R01-6</strain>
    </source>
</reference>
<dbReference type="SUPFAM" id="SSF88713">
    <property type="entry name" value="Glycoside hydrolase/deacetylase"/>
    <property type="match status" value="1"/>
</dbReference>
<dbReference type="AlphaFoldDB" id="A0A418WMX4"/>
<gene>
    <name evidence="1" type="ORF">D3876_14790</name>
</gene>
<proteinExistence type="predicted"/>
<dbReference type="EMBL" id="QYUM01000003">
    <property type="protein sequence ID" value="RJF91364.1"/>
    <property type="molecule type" value="Genomic_DNA"/>
</dbReference>
<sequence>MNDGRLAVGQGRLDIPPPKSSLAAYPAADSPRFLVFVDTEEEFDWRAPISRDAHSTHHVRAIPRLQEMFDAQGISPTYLVDQPIVESDAALAILRPILDRGGCAIGAQLHPWVSPPFDEALTTANSFAGNLPSALERAKITGLTQSIAERFGRHPSIYRAGRYGIGPNSAAILEDLSYRLDVSVRAGFDYANEGGPDFTGFTPEPFWAGPSGRLLALPLTTAYVGALRRFGSGLNRLALRQGHVRGLLARTGLFTRVPLTPEGVSAAEAKEAIRVLAGEGLRIFSLSFHSPSLEPGHTQYVRDAADLKVFYRWWDEVIALFHKLAIAPCGGEDFVDIMANGRPKAP</sequence>
<comment type="caution">
    <text evidence="1">The sequence shown here is derived from an EMBL/GenBank/DDBJ whole genome shotgun (WGS) entry which is preliminary data.</text>
</comment>
<dbReference type="CDD" id="cd10935">
    <property type="entry name" value="CE4_WalW"/>
    <property type="match status" value="1"/>
</dbReference>
<accession>A0A418WMX4</accession>
<dbReference type="OrthoDB" id="9771584at2"/>
<dbReference type="RefSeq" id="WP_119763408.1">
    <property type="nucleotide sequence ID" value="NZ_QYUM01000003.1"/>
</dbReference>
<organism evidence="1 2">
    <name type="scientific">Sphingomonas cavernae</name>
    <dbReference type="NCBI Taxonomy" id="2320861"/>
    <lineage>
        <taxon>Bacteria</taxon>
        <taxon>Pseudomonadati</taxon>
        <taxon>Pseudomonadota</taxon>
        <taxon>Alphaproteobacteria</taxon>
        <taxon>Sphingomonadales</taxon>
        <taxon>Sphingomonadaceae</taxon>
        <taxon>Sphingomonas</taxon>
    </lineage>
</organism>
<dbReference type="InterPro" id="IPR011330">
    <property type="entry name" value="Glyco_hydro/deAcase_b/a-brl"/>
</dbReference>
<evidence type="ECO:0000313" key="1">
    <source>
        <dbReference type="EMBL" id="RJF91364.1"/>
    </source>
</evidence>
<dbReference type="Gene3D" id="3.20.20.370">
    <property type="entry name" value="Glycoside hydrolase/deacetylase"/>
    <property type="match status" value="1"/>
</dbReference>
<dbReference type="GO" id="GO:0005975">
    <property type="term" value="P:carbohydrate metabolic process"/>
    <property type="evidence" value="ECO:0007669"/>
    <property type="project" value="InterPro"/>
</dbReference>
<name>A0A418WMX4_9SPHN</name>
<protein>
    <submittedName>
        <fullName evidence="1">WalW protein</fullName>
    </submittedName>
</protein>